<feature type="transmembrane region" description="Helical" evidence="2">
    <location>
        <begin position="12"/>
        <end position="34"/>
    </location>
</feature>
<evidence type="ECO:0000313" key="4">
    <source>
        <dbReference type="Proteomes" id="UP001177023"/>
    </source>
</evidence>
<comment type="caution">
    <text evidence="3">The sequence shown here is derived from an EMBL/GenBank/DDBJ whole genome shotgun (WGS) entry which is preliminary data.</text>
</comment>
<reference evidence="3" key="1">
    <citation type="submission" date="2023-06" db="EMBL/GenBank/DDBJ databases">
        <authorList>
            <person name="Delattre M."/>
        </authorList>
    </citation>
    <scope>NUCLEOTIDE SEQUENCE</scope>
    <source>
        <strain evidence="3">AF72</strain>
    </source>
</reference>
<evidence type="ECO:0000313" key="3">
    <source>
        <dbReference type="EMBL" id="CAJ0585156.1"/>
    </source>
</evidence>
<proteinExistence type="predicted"/>
<accession>A0AA36GH95</accession>
<organism evidence="3 4">
    <name type="scientific">Mesorhabditis spiculigera</name>
    <dbReference type="NCBI Taxonomy" id="96644"/>
    <lineage>
        <taxon>Eukaryota</taxon>
        <taxon>Metazoa</taxon>
        <taxon>Ecdysozoa</taxon>
        <taxon>Nematoda</taxon>
        <taxon>Chromadorea</taxon>
        <taxon>Rhabditida</taxon>
        <taxon>Rhabditina</taxon>
        <taxon>Rhabditomorpha</taxon>
        <taxon>Rhabditoidea</taxon>
        <taxon>Rhabditidae</taxon>
        <taxon>Mesorhabditinae</taxon>
        <taxon>Mesorhabditis</taxon>
    </lineage>
</organism>
<protein>
    <submittedName>
        <fullName evidence="3">Uncharacterized protein</fullName>
    </submittedName>
</protein>
<feature type="transmembrane region" description="Helical" evidence="2">
    <location>
        <begin position="89"/>
        <end position="111"/>
    </location>
</feature>
<keyword evidence="4" id="KW-1185">Reference proteome</keyword>
<gene>
    <name evidence="3" type="ORF">MSPICULIGERA_LOCUS23187</name>
</gene>
<feature type="transmembrane region" description="Helical" evidence="2">
    <location>
        <begin position="46"/>
        <end position="69"/>
    </location>
</feature>
<evidence type="ECO:0000256" key="2">
    <source>
        <dbReference type="SAM" id="Phobius"/>
    </source>
</evidence>
<name>A0AA36GH95_9BILA</name>
<feature type="transmembrane region" description="Helical" evidence="2">
    <location>
        <begin position="215"/>
        <end position="238"/>
    </location>
</feature>
<feature type="transmembrane region" description="Helical" evidence="2">
    <location>
        <begin position="131"/>
        <end position="152"/>
    </location>
</feature>
<feature type="non-terminal residue" evidence="3">
    <location>
        <position position="284"/>
    </location>
</feature>
<sequence>MFNPSEADIAKVSVICNVLWVFSTLLFLFTLYIINYHFKATKLFKLLQLNLLIVGEVADTWVLIAKPILVVPAYVWKITAIQTTLVEELVLFVFYLVLVQYIALSFAFTGLSKRKALDMKESSNFYLFARIYIIGQMFLSVFTLSFIAYDWYRVGNVFKNPELCRRNPQFCNDSRATMFINTGNTNTVTTISTVTEFLLSDHEWHFRNDADSSDAIVGLFAYFNFFHSIGNCLTVIVASRSVMIKAKQLFTGILVMQRSPQSSTTVSSPRIMPRSGGQQFQKSF</sequence>
<keyword evidence="2" id="KW-0812">Transmembrane</keyword>
<dbReference type="EMBL" id="CATQJA010002702">
    <property type="protein sequence ID" value="CAJ0585156.1"/>
    <property type="molecule type" value="Genomic_DNA"/>
</dbReference>
<evidence type="ECO:0000256" key="1">
    <source>
        <dbReference type="SAM" id="MobiDB-lite"/>
    </source>
</evidence>
<keyword evidence="2" id="KW-1133">Transmembrane helix</keyword>
<dbReference type="Proteomes" id="UP001177023">
    <property type="component" value="Unassembled WGS sequence"/>
</dbReference>
<feature type="region of interest" description="Disordered" evidence="1">
    <location>
        <begin position="261"/>
        <end position="284"/>
    </location>
</feature>
<dbReference type="AlphaFoldDB" id="A0AA36GH95"/>
<keyword evidence="2" id="KW-0472">Membrane</keyword>